<dbReference type="GO" id="GO:0015221">
    <property type="term" value="F:lipopolysaccharide transmembrane transporter activity"/>
    <property type="evidence" value="ECO:0007669"/>
    <property type="project" value="InterPro"/>
</dbReference>
<dbReference type="PANTHER" id="PTHR37481:SF1">
    <property type="entry name" value="LIPOPOLYSACCHARIDE EXPORT SYSTEM PROTEIN LPTC"/>
    <property type="match status" value="1"/>
</dbReference>
<dbReference type="InterPro" id="IPR026265">
    <property type="entry name" value="LptC"/>
</dbReference>
<evidence type="ECO:0000256" key="3">
    <source>
        <dbReference type="ARBA" id="ARBA00022692"/>
    </source>
</evidence>
<dbReference type="Proteomes" id="UP001170481">
    <property type="component" value="Unassembled WGS sequence"/>
</dbReference>
<dbReference type="Pfam" id="PF06835">
    <property type="entry name" value="LptC"/>
    <property type="match status" value="1"/>
</dbReference>
<keyword evidence="1" id="KW-1003">Cell membrane</keyword>
<dbReference type="GO" id="GO:0030288">
    <property type="term" value="C:outer membrane-bounded periplasmic space"/>
    <property type="evidence" value="ECO:0007669"/>
    <property type="project" value="TreeGrafter"/>
</dbReference>
<evidence type="ECO:0000256" key="1">
    <source>
        <dbReference type="ARBA" id="ARBA00022475"/>
    </source>
</evidence>
<feature type="compositionally biased region" description="Basic and acidic residues" evidence="6">
    <location>
        <begin position="194"/>
        <end position="203"/>
    </location>
</feature>
<evidence type="ECO:0000256" key="2">
    <source>
        <dbReference type="ARBA" id="ARBA00022519"/>
    </source>
</evidence>
<keyword evidence="4" id="KW-1133">Transmembrane helix</keyword>
<dbReference type="Gene3D" id="2.60.450.10">
    <property type="entry name" value="Lipopolysaccharide (LPS) transport protein A like domain"/>
    <property type="match status" value="1"/>
</dbReference>
<protein>
    <submittedName>
        <fullName evidence="7">LPS export ABC transporter periplasmic protein LptC</fullName>
    </submittedName>
</protein>
<dbReference type="EMBL" id="JAUORK010000014">
    <property type="protein sequence ID" value="MDO6672699.1"/>
    <property type="molecule type" value="Genomic_DNA"/>
</dbReference>
<keyword evidence="3" id="KW-0812">Transmembrane</keyword>
<dbReference type="PANTHER" id="PTHR37481">
    <property type="entry name" value="LIPOPOLYSACCHARIDE EXPORT SYSTEM PROTEIN LPTC"/>
    <property type="match status" value="1"/>
</dbReference>
<comment type="caution">
    <text evidence="7">The sequence shown here is derived from an EMBL/GenBank/DDBJ whole genome shotgun (WGS) entry which is preliminary data.</text>
</comment>
<dbReference type="AlphaFoldDB" id="A0AAP4WYZ6"/>
<name>A0AAP4WYZ6_9GAMM</name>
<sequence>MLRLPRPSPRLWLMLLLLLVGGVLALIEQRNSLESTVNVEVDSSEPDYYLDGADMTRFDARGVAIQSMTSPHIEHTPGDDVTRAQTPKIRTNDSEDRRWYATGDSGVLSAGGDTFILEGDARLRQPDDRWTLDTDVLHYSRDQNRAWSDVPVVITQNGQHVESDSFSADLSQDSAVLQGRVRSVLQPGKGQSEASKEAERIDSGTDSTTTDDGRVNSTFEAAPASGE</sequence>
<dbReference type="GO" id="GO:0005886">
    <property type="term" value="C:plasma membrane"/>
    <property type="evidence" value="ECO:0007669"/>
    <property type="project" value="InterPro"/>
</dbReference>
<dbReference type="GO" id="GO:0017089">
    <property type="term" value="F:glycolipid transfer activity"/>
    <property type="evidence" value="ECO:0007669"/>
    <property type="project" value="TreeGrafter"/>
</dbReference>
<keyword evidence="2" id="KW-0997">Cell inner membrane</keyword>
<organism evidence="7 8">
    <name type="scientific">Cobetia amphilecti</name>
    <dbReference type="NCBI Taxonomy" id="1055104"/>
    <lineage>
        <taxon>Bacteria</taxon>
        <taxon>Pseudomonadati</taxon>
        <taxon>Pseudomonadota</taxon>
        <taxon>Gammaproteobacteria</taxon>
        <taxon>Oceanospirillales</taxon>
        <taxon>Halomonadaceae</taxon>
        <taxon>Cobetia</taxon>
    </lineage>
</organism>
<accession>A0AAP4WYZ6</accession>
<evidence type="ECO:0000256" key="5">
    <source>
        <dbReference type="ARBA" id="ARBA00023136"/>
    </source>
</evidence>
<feature type="region of interest" description="Disordered" evidence="6">
    <location>
        <begin position="185"/>
        <end position="227"/>
    </location>
</feature>
<dbReference type="RefSeq" id="WP_107335424.1">
    <property type="nucleotide sequence ID" value="NZ_JAUORK010000014.1"/>
</dbReference>
<evidence type="ECO:0000313" key="7">
    <source>
        <dbReference type="EMBL" id="MDO6672699.1"/>
    </source>
</evidence>
<reference evidence="7" key="1">
    <citation type="submission" date="2023-07" db="EMBL/GenBank/DDBJ databases">
        <title>Genome content predicts the carbon catabolic preferences of heterotrophic bacteria.</title>
        <authorList>
            <person name="Gralka M."/>
        </authorList>
    </citation>
    <scope>NUCLEOTIDE SEQUENCE</scope>
    <source>
        <strain evidence="7">C2R13</strain>
    </source>
</reference>
<dbReference type="InterPro" id="IPR010664">
    <property type="entry name" value="LipoPS_assembly_LptC-rel"/>
</dbReference>
<gene>
    <name evidence="7" type="primary">lptC</name>
    <name evidence="7" type="ORF">Q4535_11285</name>
</gene>
<keyword evidence="5" id="KW-0472">Membrane</keyword>
<evidence type="ECO:0000256" key="4">
    <source>
        <dbReference type="ARBA" id="ARBA00022989"/>
    </source>
</evidence>
<proteinExistence type="predicted"/>
<evidence type="ECO:0000313" key="8">
    <source>
        <dbReference type="Proteomes" id="UP001170481"/>
    </source>
</evidence>
<dbReference type="InterPro" id="IPR052363">
    <property type="entry name" value="LPS_export_LptC"/>
</dbReference>
<dbReference type="NCBIfam" id="TIGR04409">
    <property type="entry name" value="LptC_YrbK"/>
    <property type="match status" value="1"/>
</dbReference>
<evidence type="ECO:0000256" key="6">
    <source>
        <dbReference type="SAM" id="MobiDB-lite"/>
    </source>
</evidence>